<evidence type="ECO:0000256" key="15">
    <source>
        <dbReference type="SAM" id="Phobius"/>
    </source>
</evidence>
<dbReference type="GO" id="GO:0000155">
    <property type="term" value="F:phosphorelay sensor kinase activity"/>
    <property type="evidence" value="ECO:0007669"/>
    <property type="project" value="InterPro"/>
</dbReference>
<reference evidence="18 19" key="1">
    <citation type="journal article" date="2018" name="Environ. Microbiol.">
        <title>Novel energy conservation strategies and behaviour of Pelotomaculum schinkii driving syntrophic propionate catabolism.</title>
        <authorList>
            <person name="Hidalgo-Ahumada C.A.P."/>
            <person name="Nobu M.K."/>
            <person name="Narihiro T."/>
            <person name="Tamaki H."/>
            <person name="Liu W.T."/>
            <person name="Kamagata Y."/>
            <person name="Stams A.J.M."/>
            <person name="Imachi H."/>
            <person name="Sousa D.Z."/>
        </authorList>
    </citation>
    <scope>NUCLEOTIDE SEQUENCE [LARGE SCALE GENOMIC DNA]</scope>
    <source>
        <strain evidence="18 19">MGP</strain>
    </source>
</reference>
<evidence type="ECO:0000256" key="1">
    <source>
        <dbReference type="ARBA" id="ARBA00000085"/>
    </source>
</evidence>
<dbReference type="SUPFAM" id="SSF47384">
    <property type="entry name" value="Homodimeric domain of signal transducing histidine kinase"/>
    <property type="match status" value="1"/>
</dbReference>
<evidence type="ECO:0000256" key="7">
    <source>
        <dbReference type="ARBA" id="ARBA00022692"/>
    </source>
</evidence>
<protein>
    <recommendedName>
        <fullName evidence="3">histidine kinase</fullName>
        <ecNumber evidence="3">2.7.13.3</ecNumber>
    </recommendedName>
</protein>
<dbReference type="CDD" id="cd00075">
    <property type="entry name" value="HATPase"/>
    <property type="match status" value="1"/>
</dbReference>
<accession>A0A4Y7RP62</accession>
<dbReference type="PRINTS" id="PR00344">
    <property type="entry name" value="BCTRLSENSOR"/>
</dbReference>
<dbReference type="InterPro" id="IPR005467">
    <property type="entry name" value="His_kinase_dom"/>
</dbReference>
<proteinExistence type="predicted"/>
<evidence type="ECO:0000256" key="10">
    <source>
        <dbReference type="ARBA" id="ARBA00022840"/>
    </source>
</evidence>
<evidence type="ECO:0000256" key="11">
    <source>
        <dbReference type="ARBA" id="ARBA00022989"/>
    </source>
</evidence>
<dbReference type="GO" id="GO:0005524">
    <property type="term" value="F:ATP binding"/>
    <property type="evidence" value="ECO:0007669"/>
    <property type="project" value="UniProtKB-KW"/>
</dbReference>
<dbReference type="FunFam" id="1.10.287.130:FF:000001">
    <property type="entry name" value="Two-component sensor histidine kinase"/>
    <property type="match status" value="1"/>
</dbReference>
<dbReference type="InterPro" id="IPR003594">
    <property type="entry name" value="HATPase_dom"/>
</dbReference>
<dbReference type="SUPFAM" id="SSF158472">
    <property type="entry name" value="HAMP domain-like"/>
    <property type="match status" value="1"/>
</dbReference>
<evidence type="ECO:0000256" key="14">
    <source>
        <dbReference type="SAM" id="Coils"/>
    </source>
</evidence>
<dbReference type="Proteomes" id="UP000297597">
    <property type="component" value="Unassembled WGS sequence"/>
</dbReference>
<dbReference type="CDD" id="cd06225">
    <property type="entry name" value="HAMP"/>
    <property type="match status" value="1"/>
</dbReference>
<dbReference type="OrthoDB" id="9780718at2"/>
<dbReference type="CDD" id="cd00082">
    <property type="entry name" value="HisKA"/>
    <property type="match status" value="1"/>
</dbReference>
<keyword evidence="13 15" id="KW-0472">Membrane</keyword>
<comment type="caution">
    <text evidence="18">The sequence shown here is derived from an EMBL/GenBank/DDBJ whole genome shotgun (WGS) entry which is preliminary data.</text>
</comment>
<dbReference type="AlphaFoldDB" id="A0A4Y7RP62"/>
<dbReference type="PROSITE" id="PS50885">
    <property type="entry name" value="HAMP"/>
    <property type="match status" value="1"/>
</dbReference>
<dbReference type="Gene3D" id="6.10.340.10">
    <property type="match status" value="1"/>
</dbReference>
<dbReference type="EMBL" id="QFFZ01000021">
    <property type="protein sequence ID" value="TEB10788.1"/>
    <property type="molecule type" value="Genomic_DNA"/>
</dbReference>
<keyword evidence="11 15" id="KW-1133">Transmembrane helix</keyword>
<keyword evidence="9 18" id="KW-0418">Kinase</keyword>
<keyword evidence="12" id="KW-0902">Two-component regulatory system</keyword>
<evidence type="ECO:0000256" key="12">
    <source>
        <dbReference type="ARBA" id="ARBA00023012"/>
    </source>
</evidence>
<keyword evidence="6 18" id="KW-0808">Transferase</keyword>
<dbReference type="SMART" id="SM00304">
    <property type="entry name" value="HAMP"/>
    <property type="match status" value="1"/>
</dbReference>
<dbReference type="InterPro" id="IPR004358">
    <property type="entry name" value="Sig_transdc_His_kin-like_C"/>
</dbReference>
<evidence type="ECO:0000256" key="8">
    <source>
        <dbReference type="ARBA" id="ARBA00022741"/>
    </source>
</evidence>
<gene>
    <name evidence="18" type="primary">walK</name>
    <name evidence="18" type="ORF">Pmgp_02103</name>
</gene>
<comment type="catalytic activity">
    <reaction evidence="1">
        <text>ATP + protein L-histidine = ADP + protein N-phospho-L-histidine.</text>
        <dbReference type="EC" id="2.7.13.3"/>
    </reaction>
</comment>
<evidence type="ECO:0000256" key="6">
    <source>
        <dbReference type="ARBA" id="ARBA00022679"/>
    </source>
</evidence>
<dbReference type="Pfam" id="PF00672">
    <property type="entry name" value="HAMP"/>
    <property type="match status" value="1"/>
</dbReference>
<evidence type="ECO:0000256" key="2">
    <source>
        <dbReference type="ARBA" id="ARBA00004651"/>
    </source>
</evidence>
<dbReference type="PROSITE" id="PS50109">
    <property type="entry name" value="HIS_KIN"/>
    <property type="match status" value="1"/>
</dbReference>
<dbReference type="PANTHER" id="PTHR45528">
    <property type="entry name" value="SENSOR HISTIDINE KINASE CPXA"/>
    <property type="match status" value="1"/>
</dbReference>
<dbReference type="Pfam" id="PF00512">
    <property type="entry name" value="HisKA"/>
    <property type="match status" value="1"/>
</dbReference>
<evidence type="ECO:0000256" key="4">
    <source>
        <dbReference type="ARBA" id="ARBA00022475"/>
    </source>
</evidence>
<keyword evidence="4" id="KW-1003">Cell membrane</keyword>
<dbReference type="Gene3D" id="1.10.287.130">
    <property type="match status" value="1"/>
</dbReference>
<feature type="domain" description="Histidine kinase" evidence="16">
    <location>
        <begin position="278"/>
        <end position="498"/>
    </location>
</feature>
<dbReference type="SUPFAM" id="SSF55874">
    <property type="entry name" value="ATPase domain of HSP90 chaperone/DNA topoisomerase II/histidine kinase"/>
    <property type="match status" value="1"/>
</dbReference>
<dbReference type="InterPro" id="IPR003661">
    <property type="entry name" value="HisK_dim/P_dom"/>
</dbReference>
<dbReference type="Pfam" id="PF02518">
    <property type="entry name" value="HATPase_c"/>
    <property type="match status" value="1"/>
</dbReference>
<keyword evidence="10" id="KW-0067">ATP-binding</keyword>
<evidence type="ECO:0000256" key="3">
    <source>
        <dbReference type="ARBA" id="ARBA00012438"/>
    </source>
</evidence>
<organism evidence="18 19">
    <name type="scientific">Pelotomaculum propionicicum</name>
    <dbReference type="NCBI Taxonomy" id="258475"/>
    <lineage>
        <taxon>Bacteria</taxon>
        <taxon>Bacillati</taxon>
        <taxon>Bacillota</taxon>
        <taxon>Clostridia</taxon>
        <taxon>Eubacteriales</taxon>
        <taxon>Desulfotomaculaceae</taxon>
        <taxon>Pelotomaculum</taxon>
    </lineage>
</organism>
<feature type="transmembrane region" description="Helical" evidence="15">
    <location>
        <begin position="21"/>
        <end position="45"/>
    </location>
</feature>
<evidence type="ECO:0000259" key="16">
    <source>
        <dbReference type="PROSITE" id="PS50109"/>
    </source>
</evidence>
<comment type="subcellular location">
    <subcellularLocation>
        <location evidence="2">Cell membrane</location>
        <topology evidence="2">Multi-pass membrane protein</topology>
    </subcellularLocation>
</comment>
<dbReference type="SMART" id="SM00387">
    <property type="entry name" value="HATPase_c"/>
    <property type="match status" value="1"/>
</dbReference>
<dbReference type="InterPro" id="IPR003660">
    <property type="entry name" value="HAMP_dom"/>
</dbReference>
<name>A0A4Y7RP62_9FIRM</name>
<evidence type="ECO:0000313" key="18">
    <source>
        <dbReference type="EMBL" id="TEB10788.1"/>
    </source>
</evidence>
<keyword evidence="5" id="KW-0597">Phosphoprotein</keyword>
<dbReference type="FunFam" id="3.30.565.10:FF:000006">
    <property type="entry name" value="Sensor histidine kinase WalK"/>
    <property type="match status" value="1"/>
</dbReference>
<dbReference type="InterPro" id="IPR036097">
    <property type="entry name" value="HisK_dim/P_sf"/>
</dbReference>
<keyword evidence="14" id="KW-0175">Coiled coil</keyword>
<feature type="domain" description="HAMP" evidence="17">
    <location>
        <begin position="211"/>
        <end position="263"/>
    </location>
</feature>
<dbReference type="Gene3D" id="3.30.565.10">
    <property type="entry name" value="Histidine kinase-like ATPase, C-terminal domain"/>
    <property type="match status" value="1"/>
</dbReference>
<evidence type="ECO:0000256" key="13">
    <source>
        <dbReference type="ARBA" id="ARBA00023136"/>
    </source>
</evidence>
<dbReference type="InterPro" id="IPR050398">
    <property type="entry name" value="HssS/ArlS-like"/>
</dbReference>
<keyword evidence="7 15" id="KW-0812">Transmembrane</keyword>
<dbReference type="EC" id="2.7.13.3" evidence="3"/>
<dbReference type="InterPro" id="IPR036890">
    <property type="entry name" value="HATPase_C_sf"/>
</dbReference>
<keyword evidence="8" id="KW-0547">Nucleotide-binding</keyword>
<keyword evidence="19" id="KW-1185">Reference proteome</keyword>
<dbReference type="PANTHER" id="PTHR45528:SF1">
    <property type="entry name" value="SENSOR HISTIDINE KINASE CPXA"/>
    <property type="match status" value="1"/>
</dbReference>
<dbReference type="SMART" id="SM00388">
    <property type="entry name" value="HisKA"/>
    <property type="match status" value="1"/>
</dbReference>
<evidence type="ECO:0000256" key="5">
    <source>
        <dbReference type="ARBA" id="ARBA00022553"/>
    </source>
</evidence>
<dbReference type="GO" id="GO:0005886">
    <property type="term" value="C:plasma membrane"/>
    <property type="evidence" value="ECO:0007669"/>
    <property type="project" value="UniProtKB-SubCell"/>
</dbReference>
<feature type="coiled-coil region" evidence="14">
    <location>
        <begin position="251"/>
        <end position="278"/>
    </location>
</feature>
<sequence length="505" mass="58470">MNKENIFLMSGRGKMMSLRSKIWASYIIMIIVPLLLAVLSARLILINYEQDHQLQIIETAQEEKLKEHMDFLNELENTLVNQPDNLKNSFYLTYLNDKISSFDMGVLIQYNGEFKYNSVSVNAEKLKPYLSKFLQQDITGRWVSATTKDYIVKCRAFTYSDETPGLIYLFMNRTAPWDTPPDHTGYVKWVFLIFIICIFLTNSFLTYRLSKSLIEPLDSVKKAAKEIQNGNLDYPISYPVKNEIGDLYQAFEEMRLKLKQSQALNAQYENSRKELVSNISHDLKTPITAIKGYVQGIIDGVANNPAKMDKYLRTILTNAVEMERLTNDLFLFSKLDIKQLPFSFECVDIKKYLEDAGEELNFTLNVENISLNYESYYESNDLIMADRQRLVRVIHNIMENAKRHLNKREKEIKIVLREEKEEALIEISDNGCGIPADKLPFIFDRFFRVDCARNRTTGGSGIGLSIAREIIEAHQGRIWAESTEGWGTSIFFTLKKVDYFVAYQN</sequence>
<feature type="transmembrane region" description="Helical" evidence="15">
    <location>
        <begin position="186"/>
        <end position="205"/>
    </location>
</feature>
<evidence type="ECO:0000313" key="19">
    <source>
        <dbReference type="Proteomes" id="UP000297597"/>
    </source>
</evidence>
<evidence type="ECO:0000256" key="9">
    <source>
        <dbReference type="ARBA" id="ARBA00022777"/>
    </source>
</evidence>
<evidence type="ECO:0000259" key="17">
    <source>
        <dbReference type="PROSITE" id="PS50885"/>
    </source>
</evidence>